<feature type="domain" description="Formyl transferase N-terminal" evidence="6">
    <location>
        <begin position="12"/>
        <end position="186"/>
    </location>
</feature>
<organism evidence="8 9">
    <name type="scientific">Maribacter luteus</name>
    <dbReference type="NCBI Taxonomy" id="2594478"/>
    <lineage>
        <taxon>Bacteria</taxon>
        <taxon>Pseudomonadati</taxon>
        <taxon>Bacteroidota</taxon>
        <taxon>Flavobacteriia</taxon>
        <taxon>Flavobacteriales</taxon>
        <taxon>Flavobacteriaceae</taxon>
        <taxon>Maribacter</taxon>
    </lineage>
</organism>
<comment type="similarity">
    <text evidence="1 5">Belongs to the Fmt family.</text>
</comment>
<dbReference type="Proteomes" id="UP000443153">
    <property type="component" value="Unassembled WGS sequence"/>
</dbReference>
<dbReference type="EC" id="2.1.2.9" evidence="2 5"/>
<evidence type="ECO:0000259" key="6">
    <source>
        <dbReference type="Pfam" id="PF00551"/>
    </source>
</evidence>
<dbReference type="HAMAP" id="MF_00182">
    <property type="entry name" value="Formyl_trans"/>
    <property type="match status" value="1"/>
</dbReference>
<keyword evidence="4 5" id="KW-0648">Protein biosynthesis</keyword>
<dbReference type="SUPFAM" id="SSF50486">
    <property type="entry name" value="FMT C-terminal domain-like"/>
    <property type="match status" value="1"/>
</dbReference>
<dbReference type="Pfam" id="PF00551">
    <property type="entry name" value="Formyl_trans_N"/>
    <property type="match status" value="1"/>
</dbReference>
<dbReference type="InterPro" id="IPR002376">
    <property type="entry name" value="Formyl_transf_N"/>
</dbReference>
<dbReference type="PANTHER" id="PTHR11138:SF5">
    <property type="entry name" value="METHIONYL-TRNA FORMYLTRANSFERASE, MITOCHONDRIAL"/>
    <property type="match status" value="1"/>
</dbReference>
<dbReference type="InterPro" id="IPR044135">
    <property type="entry name" value="Met-tRNA-FMT_C"/>
</dbReference>
<dbReference type="GO" id="GO:0004479">
    <property type="term" value="F:methionyl-tRNA formyltransferase activity"/>
    <property type="evidence" value="ECO:0007669"/>
    <property type="project" value="UniProtKB-UniRule"/>
</dbReference>
<dbReference type="InterPro" id="IPR005793">
    <property type="entry name" value="Formyl_trans_C"/>
</dbReference>
<comment type="catalytic activity">
    <reaction evidence="5">
        <text>L-methionyl-tRNA(fMet) + (6R)-10-formyltetrahydrofolate = N-formyl-L-methionyl-tRNA(fMet) + (6S)-5,6,7,8-tetrahydrofolate + H(+)</text>
        <dbReference type="Rhea" id="RHEA:24380"/>
        <dbReference type="Rhea" id="RHEA-COMP:9952"/>
        <dbReference type="Rhea" id="RHEA-COMP:9953"/>
        <dbReference type="ChEBI" id="CHEBI:15378"/>
        <dbReference type="ChEBI" id="CHEBI:57453"/>
        <dbReference type="ChEBI" id="CHEBI:78530"/>
        <dbReference type="ChEBI" id="CHEBI:78844"/>
        <dbReference type="ChEBI" id="CHEBI:195366"/>
        <dbReference type="EC" id="2.1.2.9"/>
    </reaction>
</comment>
<evidence type="ECO:0000256" key="5">
    <source>
        <dbReference type="HAMAP-Rule" id="MF_00182"/>
    </source>
</evidence>
<dbReference type="InterPro" id="IPR041711">
    <property type="entry name" value="Met-tRNA-FMT_N"/>
</dbReference>
<evidence type="ECO:0000256" key="4">
    <source>
        <dbReference type="ARBA" id="ARBA00022917"/>
    </source>
</evidence>
<dbReference type="PANTHER" id="PTHR11138">
    <property type="entry name" value="METHIONYL-TRNA FORMYLTRANSFERASE"/>
    <property type="match status" value="1"/>
</dbReference>
<dbReference type="EMBL" id="WKJH01000018">
    <property type="protein sequence ID" value="MRX64924.1"/>
    <property type="molecule type" value="Genomic_DNA"/>
</dbReference>
<keyword evidence="9" id="KW-1185">Reference proteome</keyword>
<dbReference type="CDD" id="cd08646">
    <property type="entry name" value="FMT_core_Met-tRNA-FMT_N"/>
    <property type="match status" value="1"/>
</dbReference>
<evidence type="ECO:0000256" key="1">
    <source>
        <dbReference type="ARBA" id="ARBA00010699"/>
    </source>
</evidence>
<dbReference type="AlphaFoldDB" id="A0A6I2MRU5"/>
<feature type="domain" description="Formyl transferase C-terminal" evidence="7">
    <location>
        <begin position="213"/>
        <end position="313"/>
    </location>
</feature>
<dbReference type="NCBIfam" id="TIGR00460">
    <property type="entry name" value="fmt"/>
    <property type="match status" value="1"/>
</dbReference>
<dbReference type="Pfam" id="PF02911">
    <property type="entry name" value="Formyl_trans_C"/>
    <property type="match status" value="1"/>
</dbReference>
<comment type="caution">
    <text evidence="8">The sequence shown here is derived from an EMBL/GenBank/DDBJ whole genome shotgun (WGS) entry which is preliminary data.</text>
</comment>
<dbReference type="InterPro" id="IPR011034">
    <property type="entry name" value="Formyl_transferase-like_C_sf"/>
</dbReference>
<accession>A0A6I2MRU5</accession>
<dbReference type="Gene3D" id="3.40.50.12230">
    <property type="match status" value="1"/>
</dbReference>
<dbReference type="GO" id="GO:0005829">
    <property type="term" value="C:cytosol"/>
    <property type="evidence" value="ECO:0007669"/>
    <property type="project" value="TreeGrafter"/>
</dbReference>
<dbReference type="InterPro" id="IPR005794">
    <property type="entry name" value="Fmt"/>
</dbReference>
<evidence type="ECO:0000256" key="2">
    <source>
        <dbReference type="ARBA" id="ARBA00012261"/>
    </source>
</evidence>
<evidence type="ECO:0000313" key="8">
    <source>
        <dbReference type="EMBL" id="MRX64924.1"/>
    </source>
</evidence>
<name>A0A6I2MRU5_9FLAO</name>
<feature type="binding site" evidence="5">
    <location>
        <begin position="118"/>
        <end position="121"/>
    </location>
    <ligand>
        <name>(6S)-5,6,7,8-tetrahydrofolate</name>
        <dbReference type="ChEBI" id="CHEBI:57453"/>
    </ligand>
</feature>
<evidence type="ECO:0000256" key="3">
    <source>
        <dbReference type="ARBA" id="ARBA00022679"/>
    </source>
</evidence>
<gene>
    <name evidence="5" type="primary">fmt</name>
    <name evidence="8" type="ORF">GJ691_12195</name>
</gene>
<comment type="function">
    <text evidence="5">Attaches a formyl group to the free amino group of methionyl-tRNA(fMet). The formyl group appears to play a dual role in the initiator identity of N-formylmethionyl-tRNA by promoting its recognition by IF2 and preventing the misappropriation of this tRNA by the elongation apparatus.</text>
</comment>
<protein>
    <recommendedName>
        <fullName evidence="2 5">Methionyl-tRNA formyltransferase</fullName>
        <ecNumber evidence="2 5">2.1.2.9</ecNumber>
    </recommendedName>
</protein>
<dbReference type="OrthoDB" id="9802815at2"/>
<evidence type="ECO:0000313" key="9">
    <source>
        <dbReference type="Proteomes" id="UP000443153"/>
    </source>
</evidence>
<reference evidence="8 9" key="1">
    <citation type="submission" date="2019-11" db="EMBL/GenBank/DDBJ databases">
        <title>Maribacter lutea sp. nov., a marine bacterium isolated from intertidal sand.</title>
        <authorList>
            <person name="Liu A."/>
        </authorList>
    </citation>
    <scope>NUCLEOTIDE SEQUENCE [LARGE SCALE GENOMIC DNA]</scope>
    <source>
        <strain evidence="8 9">RZ05</strain>
    </source>
</reference>
<dbReference type="InterPro" id="IPR036477">
    <property type="entry name" value="Formyl_transf_N_sf"/>
</dbReference>
<dbReference type="SUPFAM" id="SSF53328">
    <property type="entry name" value="Formyltransferase"/>
    <property type="match status" value="1"/>
</dbReference>
<keyword evidence="3 5" id="KW-0808">Transferase</keyword>
<dbReference type="CDD" id="cd08704">
    <property type="entry name" value="Met_tRNA_FMT_C"/>
    <property type="match status" value="1"/>
</dbReference>
<evidence type="ECO:0000259" key="7">
    <source>
        <dbReference type="Pfam" id="PF02911"/>
    </source>
</evidence>
<dbReference type="RefSeq" id="WP_154367247.1">
    <property type="nucleotide sequence ID" value="NZ_WKJH01000018.1"/>
</dbReference>
<proteinExistence type="inferred from homology"/>
<sequence length="322" mass="36044">MNMSLLKKDDLRIVFMGTPEFAVTILDTLVQNEFNIVGVLTAPDKQAGRGRKMHKSAVKTYAEEKGLTILQPTNLKDESFTKELSALKANLQIVVAFRMLPKVVWEMPAYGTFNLHASLLPNYRGAAPINWAIINGESETGVTTFYIDDKIDTGEMIMQAKIDIAADDTAGTLHDKLMHLGAEVVHKTVLGILEGTITRTPQDFNKNLKSAPKIHKDTCKINWELPIEQVYDFIRGLSPYPAAWTTMVNDGTEIFLKIYKASMEEIKHEDTIGRILCTKTEMKVAVKGGYIRLLEIQLPGKRKMETRDVLNGLKLMETATMA</sequence>